<organism evidence="1 2">
    <name type="scientific">Prorocentrum cordatum</name>
    <dbReference type="NCBI Taxonomy" id="2364126"/>
    <lineage>
        <taxon>Eukaryota</taxon>
        <taxon>Sar</taxon>
        <taxon>Alveolata</taxon>
        <taxon>Dinophyceae</taxon>
        <taxon>Prorocentrales</taxon>
        <taxon>Prorocentraceae</taxon>
        <taxon>Prorocentrum</taxon>
    </lineage>
</organism>
<proteinExistence type="predicted"/>
<evidence type="ECO:0000313" key="1">
    <source>
        <dbReference type="EMBL" id="CAK0892410.1"/>
    </source>
</evidence>
<evidence type="ECO:0000313" key="2">
    <source>
        <dbReference type="Proteomes" id="UP001189429"/>
    </source>
</evidence>
<dbReference type="PANTHER" id="PTHR45184:SF1">
    <property type="entry name" value="DNAJ PROTEIN ERDJ3A"/>
    <property type="match status" value="1"/>
</dbReference>
<dbReference type="InterPro" id="IPR052842">
    <property type="entry name" value="ER_Co-chaperone"/>
</dbReference>
<keyword evidence="2" id="KW-1185">Reference proteome</keyword>
<dbReference type="InterPro" id="IPR036249">
    <property type="entry name" value="Thioredoxin-like_sf"/>
</dbReference>
<reference evidence="1" key="1">
    <citation type="submission" date="2023-10" db="EMBL/GenBank/DDBJ databases">
        <authorList>
            <person name="Chen Y."/>
            <person name="Shah S."/>
            <person name="Dougan E. K."/>
            <person name="Thang M."/>
            <person name="Chan C."/>
        </authorList>
    </citation>
    <scope>NUCLEOTIDE SEQUENCE [LARGE SCALE GENOMIC DNA]</scope>
</reference>
<protein>
    <recommendedName>
        <fullName evidence="3">Thioredoxin domain-containing protein</fullName>
    </recommendedName>
</protein>
<comment type="caution">
    <text evidence="1">The sequence shown here is derived from an EMBL/GenBank/DDBJ whole genome shotgun (WGS) entry which is preliminary data.</text>
</comment>
<sequence length="333" mass="37728">MIYPVNPIPAFKYEGKMEMKSLSAKVAKFMPDHTIKLTKENVDTFLTTDPSKPKVVLFSNKKSVPLIWKALSSETVFKRTVKFGFATEADTDIVSKFKVSKYPTVIMQRGQKSEVKETYKGELKFLALKDWVNLHSESGMGDKVQQAGAKEEESIEEAKPWLVQEVPELTAKSHQDVCFKGDGLCVIYLKDGEASQQEIDMLTGLSKKFTSQLSDRGAKMKWMWMNLAIEGTYKELFDQPVLPSAVVFNPHKRLRFAKMEHGEVVFNPHKRLRFAKMEHGEDNEIKGDEDSITKLLDKVLGGDARFKIVPGQKLPAWAQRGEAPPKKEGKKEL</sequence>
<dbReference type="EMBL" id="CAUYUJ010019612">
    <property type="protein sequence ID" value="CAK0892410.1"/>
    <property type="molecule type" value="Genomic_DNA"/>
</dbReference>
<dbReference type="Proteomes" id="UP001189429">
    <property type="component" value="Unassembled WGS sequence"/>
</dbReference>
<gene>
    <name evidence="1" type="ORF">PCOR1329_LOCUS72077</name>
</gene>
<dbReference type="SUPFAM" id="SSF52833">
    <property type="entry name" value="Thioredoxin-like"/>
    <property type="match status" value="1"/>
</dbReference>
<dbReference type="Gene3D" id="3.40.30.10">
    <property type="entry name" value="Glutaredoxin"/>
    <property type="match status" value="1"/>
</dbReference>
<accession>A0ABN9X3G2</accession>
<evidence type="ECO:0008006" key="3">
    <source>
        <dbReference type="Google" id="ProtNLM"/>
    </source>
</evidence>
<dbReference type="PANTHER" id="PTHR45184">
    <property type="entry name" value="DNAJ PROTEIN ERDJ3A"/>
    <property type="match status" value="1"/>
</dbReference>
<name>A0ABN9X3G2_9DINO</name>